<feature type="domain" description="CCHC-type" evidence="3">
    <location>
        <begin position="355"/>
        <end position="370"/>
    </location>
</feature>
<keyword evidence="1" id="KW-0862">Zinc</keyword>
<dbReference type="PANTHER" id="PTHR23002">
    <property type="entry name" value="ZINC FINGER CCHC DOMAIN CONTAINING PROTEIN"/>
    <property type="match status" value="1"/>
</dbReference>
<comment type="caution">
    <text evidence="4">The sequence shown here is derived from an EMBL/GenBank/DDBJ whole genome shotgun (WGS) entry which is preliminary data.</text>
</comment>
<reference evidence="4 5" key="1">
    <citation type="submission" date="2021-03" db="EMBL/GenBank/DDBJ databases">
        <authorList>
            <person name="King G.J."/>
            <person name="Bancroft I."/>
            <person name="Baten A."/>
            <person name="Bloomfield J."/>
            <person name="Borpatragohain P."/>
            <person name="He Z."/>
            <person name="Irish N."/>
            <person name="Irwin J."/>
            <person name="Liu K."/>
            <person name="Mauleon R.P."/>
            <person name="Moore J."/>
            <person name="Morris R."/>
            <person name="Ostergaard L."/>
            <person name="Wang B."/>
            <person name="Wells R."/>
        </authorList>
    </citation>
    <scope>NUCLEOTIDE SEQUENCE [LARGE SCALE GENOMIC DNA]</scope>
    <source>
        <strain evidence="4">R-o-18</strain>
        <tissue evidence="4">Leaf</tissue>
    </source>
</reference>
<feature type="region of interest" description="Disordered" evidence="2">
    <location>
        <begin position="177"/>
        <end position="283"/>
    </location>
</feature>
<dbReference type="InterPro" id="IPR051714">
    <property type="entry name" value="Znf_CCHC_NABP"/>
</dbReference>
<dbReference type="SUPFAM" id="SSF57756">
    <property type="entry name" value="Retrovirus zinc finger-like domains"/>
    <property type="match status" value="1"/>
</dbReference>
<dbReference type="PROSITE" id="PS50158">
    <property type="entry name" value="ZF_CCHC"/>
    <property type="match status" value="2"/>
</dbReference>
<dbReference type="InterPro" id="IPR036875">
    <property type="entry name" value="Znf_CCHC_sf"/>
</dbReference>
<name>A0ABQ7KHN1_BRACM</name>
<evidence type="ECO:0000259" key="3">
    <source>
        <dbReference type="PROSITE" id="PS50158"/>
    </source>
</evidence>
<organism evidence="4 5">
    <name type="scientific">Brassica rapa subsp. trilocularis</name>
    <dbReference type="NCBI Taxonomy" id="1813537"/>
    <lineage>
        <taxon>Eukaryota</taxon>
        <taxon>Viridiplantae</taxon>
        <taxon>Streptophyta</taxon>
        <taxon>Embryophyta</taxon>
        <taxon>Tracheophyta</taxon>
        <taxon>Spermatophyta</taxon>
        <taxon>Magnoliopsida</taxon>
        <taxon>eudicotyledons</taxon>
        <taxon>Gunneridae</taxon>
        <taxon>Pentapetalae</taxon>
        <taxon>rosids</taxon>
        <taxon>malvids</taxon>
        <taxon>Brassicales</taxon>
        <taxon>Brassicaceae</taxon>
        <taxon>Brassiceae</taxon>
        <taxon>Brassica</taxon>
    </lineage>
</organism>
<feature type="compositionally biased region" description="Basic and acidic residues" evidence="2">
    <location>
        <begin position="201"/>
        <end position="210"/>
    </location>
</feature>
<dbReference type="Pfam" id="PF08284">
    <property type="entry name" value="RVP_2"/>
    <property type="match status" value="1"/>
</dbReference>
<accession>A0ABQ7KHN1</accession>
<dbReference type="Proteomes" id="UP000823674">
    <property type="component" value="Unassembled WGS sequence"/>
</dbReference>
<evidence type="ECO:0000313" key="4">
    <source>
        <dbReference type="EMBL" id="KAG5373973.1"/>
    </source>
</evidence>
<gene>
    <name evidence="4" type="primary">A09p036780.1_BraROA</name>
    <name evidence="4" type="ORF">IGI04_042711</name>
</gene>
<proteinExistence type="predicted"/>
<keyword evidence="1" id="KW-0479">Metal-binding</keyword>
<evidence type="ECO:0000313" key="5">
    <source>
        <dbReference type="Proteomes" id="UP000823674"/>
    </source>
</evidence>
<sequence length="496" mass="54014">MVERQFSAGTRKSIKTEQEEIDVLKPKKEKHCLKSEDAMTCRPPIGFRGVTERYAWQTLIGWKKTWRPSYEASRRRDLATKQRENLGRKTRASDCYALSLDVRGVGRAHGQALHDDAAPLGHDIKVIANWNGLVKSLDLFLILGRTGLTLETVQMSNQGSGAGGSFGTSGQDGSRYANYHNFWDAPNSANQTGDSGPRPMEGVERAHSEENVSPVAWRLSVSPPNSQHVESEPFVGPQRPHSSHADSEGSTSIRINSRPAELATPTPAPAPAPAEGSRPADPTLSMVHNLLSKVLTNKVTPSPEANQPETRQPDFLKYVLTMKNMVSPRMISCKPTRRKGQFKRHGKKPKAQVTCYNCGQLGHYSRECTNSTAEKTDWKALVTCYSCGEKGHFVNECTVNRPGQGRGSSARTQPNRPTREHPAGSPASEGRVYALEMEETPSSAPGPSRGPMTGSLLVGGTPAVVLFDSGATLSFVNPVVASRFVGTLVTFDIDIS</sequence>
<dbReference type="Gene3D" id="4.10.60.10">
    <property type="entry name" value="Zinc finger, CCHC-type"/>
    <property type="match status" value="2"/>
</dbReference>
<feature type="compositionally biased region" description="Polar residues" evidence="2">
    <location>
        <begin position="407"/>
        <end position="416"/>
    </location>
</feature>
<dbReference type="Pfam" id="PF00098">
    <property type="entry name" value="zf-CCHC"/>
    <property type="match status" value="2"/>
</dbReference>
<feature type="domain" description="CCHC-type" evidence="3">
    <location>
        <begin position="384"/>
        <end position="397"/>
    </location>
</feature>
<evidence type="ECO:0000256" key="2">
    <source>
        <dbReference type="SAM" id="MobiDB-lite"/>
    </source>
</evidence>
<protein>
    <recommendedName>
        <fullName evidence="3">CCHC-type domain-containing protein</fullName>
    </recommendedName>
</protein>
<keyword evidence="1" id="KW-0863">Zinc-finger</keyword>
<dbReference type="SMART" id="SM00343">
    <property type="entry name" value="ZnF_C2HC"/>
    <property type="match status" value="2"/>
</dbReference>
<dbReference type="InterPro" id="IPR001878">
    <property type="entry name" value="Znf_CCHC"/>
</dbReference>
<keyword evidence="5" id="KW-1185">Reference proteome</keyword>
<evidence type="ECO:0000256" key="1">
    <source>
        <dbReference type="PROSITE-ProRule" id="PRU00047"/>
    </source>
</evidence>
<feature type="region of interest" description="Disordered" evidence="2">
    <location>
        <begin position="398"/>
        <end position="427"/>
    </location>
</feature>
<feature type="non-terminal residue" evidence="4">
    <location>
        <position position="496"/>
    </location>
</feature>
<dbReference type="EMBL" id="JADBGQ010000059">
    <property type="protein sequence ID" value="KAG5373973.1"/>
    <property type="molecule type" value="Genomic_DNA"/>
</dbReference>